<dbReference type="Proteomes" id="UP001165960">
    <property type="component" value="Unassembled WGS sequence"/>
</dbReference>
<evidence type="ECO:0000313" key="2">
    <source>
        <dbReference type="Proteomes" id="UP001165960"/>
    </source>
</evidence>
<sequence length="154" mass="16550">MSREFYNVFVSVKYLLNPLSVPSSSSPLSYIIGKPINLAFEAFCNWLRSLVLALICASVGSLISGTLTVLATVSLLSTLKKWASERAKSASTASSVASAINDKVLNALGELQLQLSADLFPSDIPITDAQRSVALLDALNGDVRLWGFKTKNQK</sequence>
<accession>A0ACC2U379</accession>
<comment type="caution">
    <text evidence="1">The sequence shown here is derived from an EMBL/GenBank/DDBJ whole genome shotgun (WGS) entry which is preliminary data.</text>
</comment>
<gene>
    <name evidence="1" type="ORF">DSO57_1016913</name>
</gene>
<organism evidence="1 2">
    <name type="scientific">Entomophthora muscae</name>
    <dbReference type="NCBI Taxonomy" id="34485"/>
    <lineage>
        <taxon>Eukaryota</taxon>
        <taxon>Fungi</taxon>
        <taxon>Fungi incertae sedis</taxon>
        <taxon>Zoopagomycota</taxon>
        <taxon>Entomophthoromycotina</taxon>
        <taxon>Entomophthoromycetes</taxon>
        <taxon>Entomophthorales</taxon>
        <taxon>Entomophthoraceae</taxon>
        <taxon>Entomophthora</taxon>
    </lineage>
</organism>
<keyword evidence="2" id="KW-1185">Reference proteome</keyword>
<name>A0ACC2U379_9FUNG</name>
<evidence type="ECO:0000313" key="1">
    <source>
        <dbReference type="EMBL" id="KAJ9081231.1"/>
    </source>
</evidence>
<reference evidence="1" key="1">
    <citation type="submission" date="2022-04" db="EMBL/GenBank/DDBJ databases">
        <title>Genome of the entomopathogenic fungus Entomophthora muscae.</title>
        <authorList>
            <person name="Elya C."/>
            <person name="Lovett B.R."/>
            <person name="Lee E."/>
            <person name="Macias A.M."/>
            <person name="Hajek A.E."/>
            <person name="De Bivort B.L."/>
            <person name="Kasson M.T."/>
            <person name="De Fine Licht H.H."/>
            <person name="Stajich J.E."/>
        </authorList>
    </citation>
    <scope>NUCLEOTIDE SEQUENCE</scope>
    <source>
        <strain evidence="1">Berkeley</strain>
    </source>
</reference>
<protein>
    <submittedName>
        <fullName evidence="1">Uncharacterized protein</fullName>
    </submittedName>
</protein>
<proteinExistence type="predicted"/>
<dbReference type="EMBL" id="QTSX02001490">
    <property type="protein sequence ID" value="KAJ9081231.1"/>
    <property type="molecule type" value="Genomic_DNA"/>
</dbReference>